<keyword evidence="3 6" id="KW-0731">Sigma factor</keyword>
<evidence type="ECO:0000256" key="1">
    <source>
        <dbReference type="ARBA" id="ARBA00010641"/>
    </source>
</evidence>
<reference evidence="9 10" key="1">
    <citation type="submission" date="2018-07" db="EMBL/GenBank/DDBJ databases">
        <title>Genomic Encyclopedia of Type Strains, Phase III (KMG-III): the genomes of soil and plant-associated and newly described type strains.</title>
        <authorList>
            <person name="Whitman W."/>
        </authorList>
    </citation>
    <scope>NUCLEOTIDE SEQUENCE [LARGE SCALE GENOMIC DNA]</scope>
    <source>
        <strain evidence="9 10">CECT 7287</strain>
    </source>
</reference>
<keyword evidence="10" id="KW-1185">Reference proteome</keyword>
<dbReference type="InterPro" id="IPR000838">
    <property type="entry name" value="RNA_pol_sigma70_ECF_CS"/>
</dbReference>
<keyword evidence="2 6" id="KW-0805">Transcription regulation</keyword>
<accession>A0A3D9IJX2</accession>
<dbReference type="InterPro" id="IPR007627">
    <property type="entry name" value="RNA_pol_sigma70_r2"/>
</dbReference>
<feature type="domain" description="RNA polymerase sigma-70 region 2" evidence="7">
    <location>
        <begin position="20"/>
        <end position="84"/>
    </location>
</feature>
<dbReference type="CDD" id="cd06171">
    <property type="entry name" value="Sigma70_r4"/>
    <property type="match status" value="1"/>
</dbReference>
<gene>
    <name evidence="9" type="ORF">DFP98_128110</name>
</gene>
<dbReference type="PROSITE" id="PS01063">
    <property type="entry name" value="SIGMA70_ECF"/>
    <property type="match status" value="1"/>
</dbReference>
<dbReference type="NCBIfam" id="TIGR02937">
    <property type="entry name" value="sigma70-ECF"/>
    <property type="match status" value="1"/>
</dbReference>
<evidence type="ECO:0000256" key="4">
    <source>
        <dbReference type="ARBA" id="ARBA00023125"/>
    </source>
</evidence>
<dbReference type="InterPro" id="IPR014284">
    <property type="entry name" value="RNA_pol_sigma-70_dom"/>
</dbReference>
<dbReference type="GO" id="GO:0016987">
    <property type="term" value="F:sigma factor activity"/>
    <property type="evidence" value="ECO:0007669"/>
    <property type="project" value="UniProtKB-KW"/>
</dbReference>
<comment type="caution">
    <text evidence="9">The sequence shown here is derived from an EMBL/GenBank/DDBJ whole genome shotgun (WGS) entry which is preliminary data.</text>
</comment>
<keyword evidence="4 6" id="KW-0238">DNA-binding</keyword>
<dbReference type="Gene3D" id="1.10.1740.10">
    <property type="match status" value="1"/>
</dbReference>
<protein>
    <recommendedName>
        <fullName evidence="6">RNA polymerase sigma factor</fullName>
    </recommendedName>
</protein>
<dbReference type="SUPFAM" id="SSF88946">
    <property type="entry name" value="Sigma2 domain of RNA polymerase sigma factors"/>
    <property type="match status" value="1"/>
</dbReference>
<evidence type="ECO:0000256" key="2">
    <source>
        <dbReference type="ARBA" id="ARBA00023015"/>
    </source>
</evidence>
<dbReference type="GO" id="GO:0003677">
    <property type="term" value="F:DNA binding"/>
    <property type="evidence" value="ECO:0007669"/>
    <property type="project" value="UniProtKB-KW"/>
</dbReference>
<dbReference type="InterPro" id="IPR039425">
    <property type="entry name" value="RNA_pol_sigma-70-like"/>
</dbReference>
<evidence type="ECO:0000256" key="6">
    <source>
        <dbReference type="RuleBase" id="RU000716"/>
    </source>
</evidence>
<evidence type="ECO:0000259" key="8">
    <source>
        <dbReference type="Pfam" id="PF08281"/>
    </source>
</evidence>
<organism evidence="9 10">
    <name type="scientific">Cohnella phaseoli</name>
    <dbReference type="NCBI Taxonomy" id="456490"/>
    <lineage>
        <taxon>Bacteria</taxon>
        <taxon>Bacillati</taxon>
        <taxon>Bacillota</taxon>
        <taxon>Bacilli</taxon>
        <taxon>Bacillales</taxon>
        <taxon>Paenibacillaceae</taxon>
        <taxon>Cohnella</taxon>
    </lineage>
</organism>
<sequence>MEDEYLRAVTQADAYDLRGMMERYGEDVWNYAFFLTKRRDMADDIAQDTFLKAYAGITSFRGEASLKTWLLKIARNTALSHKKRAFFRNTTLKSFIERFESHPSAEEEFIERNATDELWTLVLQLPVPFREVLVLNSHYSFSLEEIAQTLGISLGTVKSRLHRARAKLAAAMGRRNPYG</sequence>
<proteinExistence type="inferred from homology"/>
<dbReference type="GO" id="GO:0006352">
    <property type="term" value="P:DNA-templated transcription initiation"/>
    <property type="evidence" value="ECO:0007669"/>
    <property type="project" value="InterPro"/>
</dbReference>
<dbReference type="InterPro" id="IPR036388">
    <property type="entry name" value="WH-like_DNA-bd_sf"/>
</dbReference>
<dbReference type="InterPro" id="IPR013324">
    <property type="entry name" value="RNA_pol_sigma_r3/r4-like"/>
</dbReference>
<dbReference type="GO" id="GO:0006950">
    <property type="term" value="P:response to stress"/>
    <property type="evidence" value="ECO:0007669"/>
    <property type="project" value="UniProtKB-ARBA"/>
</dbReference>
<dbReference type="InterPro" id="IPR013325">
    <property type="entry name" value="RNA_pol_sigma_r2"/>
</dbReference>
<dbReference type="RefSeq" id="WP_246016809.1">
    <property type="nucleotide sequence ID" value="NZ_QRDZ01000028.1"/>
</dbReference>
<dbReference type="PANTHER" id="PTHR43133">
    <property type="entry name" value="RNA POLYMERASE ECF-TYPE SIGMA FACTO"/>
    <property type="match status" value="1"/>
</dbReference>
<evidence type="ECO:0000259" key="7">
    <source>
        <dbReference type="Pfam" id="PF04542"/>
    </source>
</evidence>
<dbReference type="SUPFAM" id="SSF88659">
    <property type="entry name" value="Sigma3 and sigma4 domains of RNA polymerase sigma factors"/>
    <property type="match status" value="1"/>
</dbReference>
<name>A0A3D9IJX2_9BACL</name>
<evidence type="ECO:0000256" key="5">
    <source>
        <dbReference type="ARBA" id="ARBA00023163"/>
    </source>
</evidence>
<dbReference type="AlphaFoldDB" id="A0A3D9IJX2"/>
<dbReference type="Pfam" id="PF08281">
    <property type="entry name" value="Sigma70_r4_2"/>
    <property type="match status" value="1"/>
</dbReference>
<dbReference type="Gene3D" id="1.10.10.10">
    <property type="entry name" value="Winged helix-like DNA-binding domain superfamily/Winged helix DNA-binding domain"/>
    <property type="match status" value="1"/>
</dbReference>
<comment type="similarity">
    <text evidence="1 6">Belongs to the sigma-70 factor family. ECF subfamily.</text>
</comment>
<dbReference type="PANTHER" id="PTHR43133:SF46">
    <property type="entry name" value="RNA POLYMERASE SIGMA-70 FACTOR ECF SUBFAMILY"/>
    <property type="match status" value="1"/>
</dbReference>
<dbReference type="EMBL" id="QRDZ01000028">
    <property type="protein sequence ID" value="RED62001.1"/>
    <property type="molecule type" value="Genomic_DNA"/>
</dbReference>
<feature type="domain" description="RNA polymerase sigma factor 70 region 4 type 2" evidence="8">
    <location>
        <begin position="116"/>
        <end position="168"/>
    </location>
</feature>
<dbReference type="Proteomes" id="UP000256977">
    <property type="component" value="Unassembled WGS sequence"/>
</dbReference>
<evidence type="ECO:0000313" key="9">
    <source>
        <dbReference type="EMBL" id="RED62001.1"/>
    </source>
</evidence>
<evidence type="ECO:0000256" key="3">
    <source>
        <dbReference type="ARBA" id="ARBA00023082"/>
    </source>
</evidence>
<evidence type="ECO:0000313" key="10">
    <source>
        <dbReference type="Proteomes" id="UP000256977"/>
    </source>
</evidence>
<dbReference type="Pfam" id="PF04542">
    <property type="entry name" value="Sigma70_r2"/>
    <property type="match status" value="1"/>
</dbReference>
<keyword evidence="5 6" id="KW-0804">Transcription</keyword>
<dbReference type="InterPro" id="IPR013249">
    <property type="entry name" value="RNA_pol_sigma70_r4_t2"/>
</dbReference>